<protein>
    <recommendedName>
        <fullName evidence="3">Rad60/SUMO-like domain-containing protein</fullName>
    </recommendedName>
</protein>
<name>A0ABR2HTH2_9EUKA</name>
<evidence type="ECO:0000313" key="1">
    <source>
        <dbReference type="EMBL" id="KAK8852395.1"/>
    </source>
</evidence>
<organism evidence="1 2">
    <name type="scientific">Tritrichomonas musculus</name>
    <dbReference type="NCBI Taxonomy" id="1915356"/>
    <lineage>
        <taxon>Eukaryota</taxon>
        <taxon>Metamonada</taxon>
        <taxon>Parabasalia</taxon>
        <taxon>Tritrichomonadida</taxon>
        <taxon>Tritrichomonadidae</taxon>
        <taxon>Tritrichomonas</taxon>
    </lineage>
</organism>
<accession>A0ABR2HTH2</accession>
<dbReference type="SUPFAM" id="SSF54236">
    <property type="entry name" value="Ubiquitin-like"/>
    <property type="match status" value="1"/>
</dbReference>
<sequence>MLIHVSDCQSFDQNIEVAPQCTIHSLLEQIMQQYKYDTTLCSVFQNGRELEFGEKITPELIKDDNTLVLFNQLFFKEKSYPSADQSINFPSTRFQNHFFDYNINKIEVDSNPQNQGSSNHDESYYNYLQNQVYPEFPMMQEHDDLDDLANVENKDSNTENDYNHRRESVDIESLADLDQSEQEAVDRLCSLGFDRLFCDSNIYGV</sequence>
<dbReference type="Proteomes" id="UP001470230">
    <property type="component" value="Unassembled WGS sequence"/>
</dbReference>
<keyword evidence="2" id="KW-1185">Reference proteome</keyword>
<dbReference type="EMBL" id="JAPFFF010000023">
    <property type="protein sequence ID" value="KAK8852395.1"/>
    <property type="molecule type" value="Genomic_DNA"/>
</dbReference>
<proteinExistence type="predicted"/>
<comment type="caution">
    <text evidence="1">The sequence shown here is derived from an EMBL/GenBank/DDBJ whole genome shotgun (WGS) entry which is preliminary data.</text>
</comment>
<reference evidence="1 2" key="1">
    <citation type="submission" date="2024-04" db="EMBL/GenBank/DDBJ databases">
        <title>Tritrichomonas musculus Genome.</title>
        <authorList>
            <person name="Alves-Ferreira E."/>
            <person name="Grigg M."/>
            <person name="Lorenzi H."/>
            <person name="Galac M."/>
        </authorList>
    </citation>
    <scope>NUCLEOTIDE SEQUENCE [LARGE SCALE GENOMIC DNA]</scope>
    <source>
        <strain evidence="1 2">EAF2021</strain>
    </source>
</reference>
<dbReference type="InterPro" id="IPR029071">
    <property type="entry name" value="Ubiquitin-like_domsf"/>
</dbReference>
<gene>
    <name evidence="1" type="ORF">M9Y10_017369</name>
</gene>
<evidence type="ECO:0008006" key="3">
    <source>
        <dbReference type="Google" id="ProtNLM"/>
    </source>
</evidence>
<evidence type="ECO:0000313" key="2">
    <source>
        <dbReference type="Proteomes" id="UP001470230"/>
    </source>
</evidence>